<dbReference type="InParanoid" id="A0A164ZPI7"/>
<dbReference type="STRING" id="1328760.A0A164ZPI7"/>
<comment type="pathway">
    <text evidence="2 14">Protein modification; protein glycosylation.</text>
</comment>
<organism evidence="15 16">
    <name type="scientific">Xylona heveae (strain CBS 132557 / TC161)</name>
    <dbReference type="NCBI Taxonomy" id="1328760"/>
    <lineage>
        <taxon>Eukaryota</taxon>
        <taxon>Fungi</taxon>
        <taxon>Dikarya</taxon>
        <taxon>Ascomycota</taxon>
        <taxon>Pezizomycotina</taxon>
        <taxon>Xylonomycetes</taxon>
        <taxon>Xylonales</taxon>
        <taxon>Xylonaceae</taxon>
        <taxon>Xylona</taxon>
    </lineage>
</organism>
<evidence type="ECO:0000256" key="10">
    <source>
        <dbReference type="ARBA" id="ARBA00023136"/>
    </source>
</evidence>
<dbReference type="GO" id="GO:0006488">
    <property type="term" value="P:dolichol-linked oligosaccharide biosynthetic process"/>
    <property type="evidence" value="ECO:0007669"/>
    <property type="project" value="EnsemblFungi"/>
</dbReference>
<dbReference type="PANTHER" id="PTHR12646">
    <property type="entry name" value="NOT56 - RELATED"/>
    <property type="match status" value="1"/>
</dbReference>
<name>A0A164ZPI7_XYLHT</name>
<gene>
    <name evidence="15" type="ORF">L228DRAFT_250934</name>
</gene>
<evidence type="ECO:0000313" key="16">
    <source>
        <dbReference type="Proteomes" id="UP000076632"/>
    </source>
</evidence>
<dbReference type="InterPro" id="IPR007873">
    <property type="entry name" value="Glycosyltransferase_ALG3"/>
</dbReference>
<feature type="transmembrane region" description="Helical" evidence="14">
    <location>
        <begin position="141"/>
        <end position="162"/>
    </location>
</feature>
<feature type="transmembrane region" description="Helical" evidence="14">
    <location>
        <begin position="381"/>
        <end position="399"/>
    </location>
</feature>
<sequence>MDLINRGIDIATNPKHTRWISPLLLATDAALCALVIWKIPYTEIDWKAYMEQVELYLNGERDYLKIRGGTGPLVYPAAHVYIYSALYHLTNYGQNILLAQSLFAILYLLALALVMACYRMAKAPPYIFPLLVLSKRLHSIFLLRLFNDCWAVAALFLAIYAYQKRQWTIGSIVYALGLGTKMSLLLALPAIGLILFQGIFTKRALNQAQIMLNVQLALAMPFIGTNPWGYLSRAFEFSRQFLFKWTVNWRFIGEETFLSKKFSTALLLAHVVVLLIFISTRWTKPLGYSASRAVQVLLRTPPLIEEAAISSQITPDFILTTILTANAIGMLFARSLHYQFYSLIAWATPFLAWKAGYHPVLQYALWAAQEWAWNVYPSTDISSKIVVGALAVTVNGVWWGTREKAQKRSVPSEERKGQ</sequence>
<evidence type="ECO:0000256" key="11">
    <source>
        <dbReference type="ARBA" id="ARBA00044743"/>
    </source>
</evidence>
<dbReference type="GeneID" id="28898576"/>
<evidence type="ECO:0000256" key="2">
    <source>
        <dbReference type="ARBA" id="ARBA00004922"/>
    </source>
</evidence>
<dbReference type="Proteomes" id="UP000076632">
    <property type="component" value="Unassembled WGS sequence"/>
</dbReference>
<dbReference type="UniPathway" id="UPA00378"/>
<reference evidence="15 16" key="1">
    <citation type="journal article" date="2016" name="Fungal Biol.">
        <title>The genome of Xylona heveae provides a window into fungal endophytism.</title>
        <authorList>
            <person name="Gazis R."/>
            <person name="Kuo A."/>
            <person name="Riley R."/>
            <person name="LaButti K."/>
            <person name="Lipzen A."/>
            <person name="Lin J."/>
            <person name="Amirebrahimi M."/>
            <person name="Hesse C.N."/>
            <person name="Spatafora J.W."/>
            <person name="Henrissat B."/>
            <person name="Hainaut M."/>
            <person name="Grigoriev I.V."/>
            <person name="Hibbett D.S."/>
        </authorList>
    </citation>
    <scope>NUCLEOTIDE SEQUENCE [LARGE SCALE GENOMIC DNA]</scope>
    <source>
        <strain evidence="15 16">TC161</strain>
    </source>
</reference>
<keyword evidence="9 14" id="KW-1133">Transmembrane helix</keyword>
<evidence type="ECO:0000256" key="3">
    <source>
        <dbReference type="ARBA" id="ARBA00011964"/>
    </source>
</evidence>
<evidence type="ECO:0000256" key="7">
    <source>
        <dbReference type="ARBA" id="ARBA00022692"/>
    </source>
</evidence>
<dbReference type="AlphaFoldDB" id="A0A164ZPI7"/>
<dbReference type="RefSeq" id="XP_018184900.1">
    <property type="nucleotide sequence ID" value="XM_018333439.1"/>
</dbReference>
<evidence type="ECO:0000256" key="14">
    <source>
        <dbReference type="RuleBase" id="RU364047"/>
    </source>
</evidence>
<dbReference type="FunCoup" id="A0A164ZPI7">
    <property type="interactions" value="646"/>
</dbReference>
<feature type="transmembrane region" description="Helical" evidence="14">
    <location>
        <begin position="96"/>
        <end position="121"/>
    </location>
</feature>
<dbReference type="OrthoDB" id="20028at2759"/>
<keyword evidence="5 14" id="KW-0328">Glycosyltransferase</keyword>
<comment type="function">
    <text evidence="11 14">Dol-P-Man:Man(5)GlcNAc(2)-PP-Dol alpha-1,3-mannosyltransferase that operates in the biosynthetic pathway of dolichol-linked oligosaccharides, the glycan precursors employed in protein asparagine (N)-glycosylation. The assembly of dolichol-linked oligosaccharides begins on the cytosolic side of the endoplasmic reticulum membrane and finishes in its lumen. The sequential addition of sugars to dolichol pyrophosphate produces dolichol-linked oligosaccharides containing fourteen sugars, including two GlcNAcs, nine mannoses and three glucoses. Once assembled, the oligosaccharide is transferred from the lipid to nascent proteins by oligosaccharyltransferases. In the lumen of the endoplasmic reticulum, adds the first dolichyl beta-D-mannosyl phosphate derived mannose in an alpha-1,3 linkage to Man(5)GlcNAc(2)-PP-dolichol to produce Man(6)GlcNAc(2)-PP-dolichol.</text>
</comment>
<keyword evidence="16" id="KW-1185">Reference proteome</keyword>
<dbReference type="EMBL" id="KV407466">
    <property type="protein sequence ID" value="KZF19345.1"/>
    <property type="molecule type" value="Genomic_DNA"/>
</dbReference>
<evidence type="ECO:0000256" key="9">
    <source>
        <dbReference type="ARBA" id="ARBA00022989"/>
    </source>
</evidence>
<keyword evidence="8 14" id="KW-0256">Endoplasmic reticulum</keyword>
<comment type="catalytic activity">
    <reaction evidence="12 14">
        <text>an alpha-D-Man-(1-&gt;2)-alpha-D-Man-(1-&gt;2)-alpha-D-Man-(1-&gt;3)-[alpha-D-Man-(1-&gt;6)]-beta-D-Man-(1-&gt;4)-beta-D-GlcNAc-(1-&gt;4)-alpha-D-GlcNAc-diphospho-di-trans,poly-cis-dolichol + a di-trans,poly-cis-dolichyl beta-D-mannosyl phosphate = an alpha-D-Man-(1-&gt;2)-alpha-D-Man-(1-&gt;2)-alpha-D-Man-(1-&gt;3)-[alpha-D-Man-(1-&gt;3)-alpha-D-Man-(1-&gt;6)]-beta-D-Man-(1-&gt;4)-beta-D-GlcNAc-(1-&gt;4)-alpha-D-GlcNAc-diphospho-di-trans,poly-cis-dolichol + a di-trans,poly-cis-dolichyl phosphate + H(+)</text>
        <dbReference type="Rhea" id="RHEA:29527"/>
        <dbReference type="Rhea" id="RHEA-COMP:19498"/>
        <dbReference type="Rhea" id="RHEA-COMP:19501"/>
        <dbReference type="Rhea" id="RHEA-COMP:19516"/>
        <dbReference type="Rhea" id="RHEA-COMP:19517"/>
        <dbReference type="ChEBI" id="CHEBI:15378"/>
        <dbReference type="ChEBI" id="CHEBI:57683"/>
        <dbReference type="ChEBI" id="CHEBI:58211"/>
        <dbReference type="ChEBI" id="CHEBI:132515"/>
        <dbReference type="ChEBI" id="CHEBI:132516"/>
        <dbReference type="EC" id="2.4.1.258"/>
    </reaction>
    <physiologicalReaction direction="left-to-right" evidence="12 14">
        <dbReference type="Rhea" id="RHEA:29528"/>
    </physiologicalReaction>
</comment>
<evidence type="ECO:0000256" key="12">
    <source>
        <dbReference type="ARBA" id="ARBA00049506"/>
    </source>
</evidence>
<evidence type="ECO:0000256" key="13">
    <source>
        <dbReference type="ARBA" id="ARBA00093457"/>
    </source>
</evidence>
<dbReference type="GO" id="GO:0052925">
    <property type="term" value="F:dol-P-Man:Man(5)GlcNAc(2)-PP-Dol alpha-1,3-mannosyltransferase activity"/>
    <property type="evidence" value="ECO:0007669"/>
    <property type="project" value="UniProtKB-EC"/>
</dbReference>
<dbReference type="OMA" id="PERYGIH"/>
<evidence type="ECO:0000256" key="4">
    <source>
        <dbReference type="ARBA" id="ARBA00015561"/>
    </source>
</evidence>
<evidence type="ECO:0000256" key="8">
    <source>
        <dbReference type="ARBA" id="ARBA00022824"/>
    </source>
</evidence>
<dbReference type="EC" id="2.4.1.258" evidence="3 14"/>
<feature type="transmembrane region" description="Helical" evidence="14">
    <location>
        <begin position="340"/>
        <end position="361"/>
    </location>
</feature>
<dbReference type="GO" id="GO:0018279">
    <property type="term" value="P:protein N-linked glycosylation via asparagine"/>
    <property type="evidence" value="ECO:0007669"/>
    <property type="project" value="EnsemblFungi"/>
</dbReference>
<evidence type="ECO:0000313" key="15">
    <source>
        <dbReference type="EMBL" id="KZF19345.1"/>
    </source>
</evidence>
<keyword evidence="10 14" id="KW-0472">Membrane</keyword>
<comment type="subcellular location">
    <subcellularLocation>
        <location evidence="1 14">Endoplasmic reticulum membrane</location>
        <topology evidence="1 14">Multi-pass membrane protein</topology>
    </subcellularLocation>
</comment>
<protein>
    <recommendedName>
        <fullName evidence="4 14">Dol-P-Man:Man(5)GlcNAc(2)-PP-Dol alpha-1,3-mannosyltransferase</fullName>
        <ecNumber evidence="3 14">2.4.1.258</ecNumber>
    </recommendedName>
    <alternativeName>
        <fullName evidence="14">Dol-P-Man-dependent alpha(1-3)-mannosyltransferase</fullName>
    </alternativeName>
</protein>
<accession>A0A164ZPI7</accession>
<keyword evidence="7 14" id="KW-0812">Transmembrane</keyword>
<dbReference type="PANTHER" id="PTHR12646:SF0">
    <property type="entry name" value="DOL-P-MAN:MAN(5)GLCNAC(2)-PP-DOL ALPHA-1,3-MANNOSYLTRANSFERASE"/>
    <property type="match status" value="1"/>
</dbReference>
<dbReference type="Pfam" id="PF05208">
    <property type="entry name" value="ALG3"/>
    <property type="match status" value="1"/>
</dbReference>
<feature type="transmembrane region" description="Helical" evidence="14">
    <location>
        <begin position="182"/>
        <end position="200"/>
    </location>
</feature>
<feature type="transmembrane region" description="Helical" evidence="14">
    <location>
        <begin position="19"/>
        <end position="37"/>
    </location>
</feature>
<proteinExistence type="inferred from homology"/>
<dbReference type="GO" id="GO:0005789">
    <property type="term" value="C:endoplasmic reticulum membrane"/>
    <property type="evidence" value="ECO:0007669"/>
    <property type="project" value="UniProtKB-SubCell"/>
</dbReference>
<evidence type="ECO:0000256" key="6">
    <source>
        <dbReference type="ARBA" id="ARBA00022679"/>
    </source>
</evidence>
<comment type="similarity">
    <text evidence="13">Belongs to the glycosyltransferase ALG3 family.</text>
</comment>
<keyword evidence="6 14" id="KW-0808">Transferase</keyword>
<evidence type="ECO:0000256" key="1">
    <source>
        <dbReference type="ARBA" id="ARBA00004477"/>
    </source>
</evidence>
<evidence type="ECO:0000256" key="5">
    <source>
        <dbReference type="ARBA" id="ARBA00022676"/>
    </source>
</evidence>
<feature type="transmembrane region" description="Helical" evidence="14">
    <location>
        <begin position="262"/>
        <end position="282"/>
    </location>
</feature>